<reference evidence="1 2" key="1">
    <citation type="submission" date="2021-02" db="EMBL/GenBank/DDBJ databases">
        <title>Genome assembly of Pseudopithomyces chartarum.</title>
        <authorList>
            <person name="Jauregui R."/>
            <person name="Singh J."/>
            <person name="Voisey C."/>
        </authorList>
    </citation>
    <scope>NUCLEOTIDE SEQUENCE [LARGE SCALE GENOMIC DNA]</scope>
    <source>
        <strain evidence="1 2">AGR01</strain>
    </source>
</reference>
<evidence type="ECO:0000313" key="1">
    <source>
        <dbReference type="EMBL" id="KAK3203522.1"/>
    </source>
</evidence>
<name>A0AAN6LSM3_9PLEO</name>
<evidence type="ECO:0000313" key="2">
    <source>
        <dbReference type="Proteomes" id="UP001280581"/>
    </source>
</evidence>
<dbReference type="EMBL" id="WVTA01000011">
    <property type="protein sequence ID" value="KAK3203522.1"/>
    <property type="molecule type" value="Genomic_DNA"/>
</dbReference>
<comment type="caution">
    <text evidence="1">The sequence shown here is derived from an EMBL/GenBank/DDBJ whole genome shotgun (WGS) entry which is preliminary data.</text>
</comment>
<keyword evidence="2" id="KW-1185">Reference proteome</keyword>
<sequence length="257" mass="30002">MTKVPQSNWGFFRLPREIRDSIYYYTLYEPSGLHYRRTGPYTADFILQPGTNCPAFNQLQYTSQQLRAETLHLERTLNTLIFTQSITPEDQSKLTDDESSKTILKDPAVQLMGFLDTCDENARLRLRNLRLHYNHRLELTRCCQPLPIDAEHNGDLINVARFCEVYPNVTVWWHTRALEYLCIRTRMGSSVHHRVLRAGTIFARALRPNFDLDKVRKELKINLNEKLLHPWDHGIFHSYGGRDVFERDEFSAFAGGG</sequence>
<dbReference type="AlphaFoldDB" id="A0AAN6LSM3"/>
<protein>
    <submittedName>
        <fullName evidence="1">Uncharacterized protein</fullName>
    </submittedName>
</protein>
<organism evidence="1 2">
    <name type="scientific">Pseudopithomyces chartarum</name>
    <dbReference type="NCBI Taxonomy" id="1892770"/>
    <lineage>
        <taxon>Eukaryota</taxon>
        <taxon>Fungi</taxon>
        <taxon>Dikarya</taxon>
        <taxon>Ascomycota</taxon>
        <taxon>Pezizomycotina</taxon>
        <taxon>Dothideomycetes</taxon>
        <taxon>Pleosporomycetidae</taxon>
        <taxon>Pleosporales</taxon>
        <taxon>Massarineae</taxon>
        <taxon>Didymosphaeriaceae</taxon>
        <taxon>Pseudopithomyces</taxon>
    </lineage>
</organism>
<accession>A0AAN6LSM3</accession>
<proteinExistence type="predicted"/>
<gene>
    <name evidence="1" type="ORF">GRF29_112g1569580</name>
</gene>
<dbReference type="Proteomes" id="UP001280581">
    <property type="component" value="Unassembled WGS sequence"/>
</dbReference>